<organism evidence="1 2">
    <name type="scientific">Eumeta variegata</name>
    <name type="common">Bagworm moth</name>
    <name type="synonym">Eumeta japonica</name>
    <dbReference type="NCBI Taxonomy" id="151549"/>
    <lineage>
        <taxon>Eukaryota</taxon>
        <taxon>Metazoa</taxon>
        <taxon>Ecdysozoa</taxon>
        <taxon>Arthropoda</taxon>
        <taxon>Hexapoda</taxon>
        <taxon>Insecta</taxon>
        <taxon>Pterygota</taxon>
        <taxon>Neoptera</taxon>
        <taxon>Endopterygota</taxon>
        <taxon>Lepidoptera</taxon>
        <taxon>Glossata</taxon>
        <taxon>Ditrysia</taxon>
        <taxon>Tineoidea</taxon>
        <taxon>Psychidae</taxon>
        <taxon>Oiketicinae</taxon>
        <taxon>Eumeta</taxon>
    </lineage>
</organism>
<gene>
    <name evidence="1" type="ORF">EVAR_47820_1</name>
</gene>
<keyword evidence="2" id="KW-1185">Reference proteome</keyword>
<name>A0A4C1YW19_EUMVA</name>
<reference evidence="1 2" key="1">
    <citation type="journal article" date="2019" name="Commun. Biol.">
        <title>The bagworm genome reveals a unique fibroin gene that provides high tensile strength.</title>
        <authorList>
            <person name="Kono N."/>
            <person name="Nakamura H."/>
            <person name="Ohtoshi R."/>
            <person name="Tomita M."/>
            <person name="Numata K."/>
            <person name="Arakawa K."/>
        </authorList>
    </citation>
    <scope>NUCLEOTIDE SEQUENCE [LARGE SCALE GENOMIC DNA]</scope>
</reference>
<comment type="caution">
    <text evidence="1">The sequence shown here is derived from an EMBL/GenBank/DDBJ whole genome shotgun (WGS) entry which is preliminary data.</text>
</comment>
<accession>A0A4C1YW19</accession>
<dbReference type="Proteomes" id="UP000299102">
    <property type="component" value="Unassembled WGS sequence"/>
</dbReference>
<dbReference type="AlphaFoldDB" id="A0A4C1YW19"/>
<proteinExistence type="predicted"/>
<protein>
    <submittedName>
        <fullName evidence="1">Uncharacterized protein</fullName>
    </submittedName>
</protein>
<sequence length="69" mass="8151">MHWRGGVVIEREGMRERKKEGERESSVAQQNPYLLQARRKELRSNKLLLKSQIIKDESETLRIFNEAAI</sequence>
<evidence type="ECO:0000313" key="2">
    <source>
        <dbReference type="Proteomes" id="UP000299102"/>
    </source>
</evidence>
<evidence type="ECO:0000313" key="1">
    <source>
        <dbReference type="EMBL" id="GBP80318.1"/>
    </source>
</evidence>
<dbReference type="EMBL" id="BGZK01001456">
    <property type="protein sequence ID" value="GBP80318.1"/>
    <property type="molecule type" value="Genomic_DNA"/>
</dbReference>